<feature type="transmembrane region" description="Helical" evidence="9">
    <location>
        <begin position="31"/>
        <end position="51"/>
    </location>
</feature>
<comment type="similarity">
    <text evidence="2 7">Belongs to the major facilitator superfamily. Sugar transporter (TC 2.A.1.1) family.</text>
</comment>
<evidence type="ECO:0000256" key="1">
    <source>
        <dbReference type="ARBA" id="ARBA00004141"/>
    </source>
</evidence>
<proteinExistence type="inferred from homology"/>
<evidence type="ECO:0000259" key="10">
    <source>
        <dbReference type="PROSITE" id="PS50850"/>
    </source>
</evidence>
<keyword evidence="12" id="KW-1185">Reference proteome</keyword>
<feature type="transmembrane region" description="Helical" evidence="9">
    <location>
        <begin position="114"/>
        <end position="131"/>
    </location>
</feature>
<dbReference type="FunFam" id="1.20.1250.20:FF:000044">
    <property type="entry name" value="Hexose transporter Hxt3p"/>
    <property type="match status" value="1"/>
</dbReference>
<dbReference type="InterPro" id="IPR005828">
    <property type="entry name" value="MFS_sugar_transport-like"/>
</dbReference>
<keyword evidence="3 7" id="KW-0813">Transport</keyword>
<feature type="transmembrane region" description="Helical" evidence="9">
    <location>
        <begin position="173"/>
        <end position="192"/>
    </location>
</feature>
<dbReference type="Pfam" id="PF00083">
    <property type="entry name" value="Sugar_tr"/>
    <property type="match status" value="1"/>
</dbReference>
<name>A0A2P7Z3S9_9PEZI</name>
<dbReference type="GO" id="GO:0016020">
    <property type="term" value="C:membrane"/>
    <property type="evidence" value="ECO:0007669"/>
    <property type="project" value="UniProtKB-SubCell"/>
</dbReference>
<dbReference type="PRINTS" id="PR00171">
    <property type="entry name" value="SUGRTRNSPORT"/>
</dbReference>
<evidence type="ECO:0000256" key="8">
    <source>
        <dbReference type="SAM" id="MobiDB-lite"/>
    </source>
</evidence>
<dbReference type="CDD" id="cd17356">
    <property type="entry name" value="MFS_HXT"/>
    <property type="match status" value="1"/>
</dbReference>
<feature type="transmembrane region" description="Helical" evidence="9">
    <location>
        <begin position="459"/>
        <end position="480"/>
    </location>
</feature>
<feature type="transmembrane region" description="Helical" evidence="9">
    <location>
        <begin position="358"/>
        <end position="376"/>
    </location>
</feature>
<evidence type="ECO:0000256" key="4">
    <source>
        <dbReference type="ARBA" id="ARBA00022692"/>
    </source>
</evidence>
<organism evidence="11 12">
    <name type="scientific">Elsinoe australis</name>
    <dbReference type="NCBI Taxonomy" id="40998"/>
    <lineage>
        <taxon>Eukaryota</taxon>
        <taxon>Fungi</taxon>
        <taxon>Dikarya</taxon>
        <taxon>Ascomycota</taxon>
        <taxon>Pezizomycotina</taxon>
        <taxon>Dothideomycetes</taxon>
        <taxon>Dothideomycetidae</taxon>
        <taxon>Myriangiales</taxon>
        <taxon>Elsinoaceae</taxon>
        <taxon>Elsinoe</taxon>
    </lineage>
</organism>
<dbReference type="PANTHER" id="PTHR48022">
    <property type="entry name" value="PLASTIDIC GLUCOSE TRANSPORTER 4"/>
    <property type="match status" value="1"/>
</dbReference>
<dbReference type="Gene3D" id="1.20.1250.20">
    <property type="entry name" value="MFS general substrate transporter like domains"/>
    <property type="match status" value="1"/>
</dbReference>
<dbReference type="PROSITE" id="PS50850">
    <property type="entry name" value="MFS"/>
    <property type="match status" value="1"/>
</dbReference>
<dbReference type="Proteomes" id="UP000243723">
    <property type="component" value="Unassembled WGS sequence"/>
</dbReference>
<dbReference type="OrthoDB" id="5141738at2759"/>
<dbReference type="InterPro" id="IPR050360">
    <property type="entry name" value="MFS_Sugar_Transporters"/>
</dbReference>
<dbReference type="InterPro" id="IPR036259">
    <property type="entry name" value="MFS_trans_sf"/>
</dbReference>
<dbReference type="PROSITE" id="PS00216">
    <property type="entry name" value="SUGAR_TRANSPORT_1"/>
    <property type="match status" value="1"/>
</dbReference>
<protein>
    <submittedName>
        <fullName evidence="11">Hexose transporter 2</fullName>
    </submittedName>
</protein>
<evidence type="ECO:0000256" key="6">
    <source>
        <dbReference type="ARBA" id="ARBA00023136"/>
    </source>
</evidence>
<keyword evidence="6 9" id="KW-0472">Membrane</keyword>
<feature type="transmembrane region" description="Helical" evidence="9">
    <location>
        <begin position="329"/>
        <end position="351"/>
    </location>
</feature>
<evidence type="ECO:0000256" key="2">
    <source>
        <dbReference type="ARBA" id="ARBA00010992"/>
    </source>
</evidence>
<dbReference type="GO" id="GO:0005351">
    <property type="term" value="F:carbohydrate:proton symporter activity"/>
    <property type="evidence" value="ECO:0007669"/>
    <property type="project" value="TreeGrafter"/>
</dbReference>
<evidence type="ECO:0000313" key="12">
    <source>
        <dbReference type="Proteomes" id="UP000243723"/>
    </source>
</evidence>
<reference evidence="11 12" key="1">
    <citation type="submission" date="2017-05" db="EMBL/GenBank/DDBJ databases">
        <title>Draft genome sequence of Elsinoe australis.</title>
        <authorList>
            <person name="Cheng Q."/>
        </authorList>
    </citation>
    <scope>NUCLEOTIDE SEQUENCE [LARGE SCALE GENOMIC DNA]</scope>
    <source>
        <strain evidence="11 12">NL1</strain>
    </source>
</reference>
<gene>
    <name evidence="11" type="ORF">B9Z65_6819</name>
</gene>
<evidence type="ECO:0000313" key="11">
    <source>
        <dbReference type="EMBL" id="PSK42865.1"/>
    </source>
</evidence>
<dbReference type="InterPro" id="IPR003663">
    <property type="entry name" value="Sugar/inositol_transpt"/>
</dbReference>
<feature type="transmembrane region" description="Helical" evidence="9">
    <location>
        <begin position="204"/>
        <end position="226"/>
    </location>
</feature>
<dbReference type="SUPFAM" id="SSF103473">
    <property type="entry name" value="MFS general substrate transporter"/>
    <property type="match status" value="1"/>
</dbReference>
<dbReference type="PROSITE" id="PS00217">
    <property type="entry name" value="SUGAR_TRANSPORT_2"/>
    <property type="match status" value="1"/>
</dbReference>
<dbReference type="InterPro" id="IPR020846">
    <property type="entry name" value="MFS_dom"/>
</dbReference>
<feature type="transmembrane region" description="Helical" evidence="9">
    <location>
        <begin position="88"/>
        <end position="107"/>
    </location>
</feature>
<feature type="domain" description="Major facilitator superfamily (MFS) profile" evidence="10">
    <location>
        <begin position="38"/>
        <end position="484"/>
    </location>
</feature>
<evidence type="ECO:0000256" key="3">
    <source>
        <dbReference type="ARBA" id="ARBA00022448"/>
    </source>
</evidence>
<evidence type="ECO:0000256" key="9">
    <source>
        <dbReference type="SAM" id="Phobius"/>
    </source>
</evidence>
<comment type="caution">
    <text evidence="11">The sequence shown here is derived from an EMBL/GenBank/DDBJ whole genome shotgun (WGS) entry which is preliminary data.</text>
</comment>
<feature type="transmembrane region" description="Helical" evidence="9">
    <location>
        <begin position="396"/>
        <end position="419"/>
    </location>
</feature>
<dbReference type="EMBL" id="NHZQ01000331">
    <property type="protein sequence ID" value="PSK42865.1"/>
    <property type="molecule type" value="Genomic_DNA"/>
</dbReference>
<feature type="region of interest" description="Disordered" evidence="8">
    <location>
        <begin position="506"/>
        <end position="540"/>
    </location>
</feature>
<dbReference type="InterPro" id="IPR005829">
    <property type="entry name" value="Sugar_transporter_CS"/>
</dbReference>
<feature type="transmembrane region" description="Helical" evidence="9">
    <location>
        <begin position="295"/>
        <end position="317"/>
    </location>
</feature>
<dbReference type="PANTHER" id="PTHR48022:SF92">
    <property type="entry name" value="LOW AFFINITY GLUCOSE TRANSPORTER MSTE"/>
    <property type="match status" value="1"/>
</dbReference>
<dbReference type="NCBIfam" id="TIGR00879">
    <property type="entry name" value="SP"/>
    <property type="match status" value="1"/>
</dbReference>
<dbReference type="AlphaFoldDB" id="A0A2P7Z3S9"/>
<comment type="subcellular location">
    <subcellularLocation>
        <location evidence="1">Membrane</location>
        <topology evidence="1">Multi-pass membrane protein</topology>
    </subcellularLocation>
</comment>
<evidence type="ECO:0000256" key="5">
    <source>
        <dbReference type="ARBA" id="ARBA00022989"/>
    </source>
</evidence>
<sequence>MGIFKKAVQPSSDENVSTIEKTATVPNTPKVPFLAIFLGLVASIGGFMFGYESGQISGYFNMPNFAQHFGEQAADGTYYFSAVRQGTIVANLCAAALVGSLIGGKLADVLGRRLTISATALFCMVGKILEITSTTHWAQFAVGRFVGGVGIGSLSVVVPMYQSECAPKAVRGILISSYQLFITLGIWTGYMVDYGTNTMTSTAAWRIPTGLSFLWALILGLGILFLPESPRYAYRIGRADEARMNIAKLSGILPDDPSVNHQIRDIQDKLDEEAMAADAKWHEIFTGPRMLYRTVLGIVLQAGQQLTGANFLFYYGTTVFSATGLSDSYVTQIILGTVNVACTFGGLVVAAKCGRRKALMIGALWSFACFMIYALVGHFMLDNENPQNTPVAGNILIVFSCLFIVAFATTWGPLVWAIVAELYPAKYRGTCMALATASNWLWNFLISFFTTSIVAAIQWLYGLVFAGCCLALFFIVYFFVIESKDRSLEEIDTMYVMRVNPITSASWTPPPGGERRGTHSSAGTSQRSAEKQDEILPADA</sequence>
<feature type="transmembrane region" description="Helical" evidence="9">
    <location>
        <begin position="431"/>
        <end position="453"/>
    </location>
</feature>
<feature type="transmembrane region" description="Helical" evidence="9">
    <location>
        <begin position="137"/>
        <end position="161"/>
    </location>
</feature>
<keyword evidence="4 9" id="KW-0812">Transmembrane</keyword>
<accession>A0A2P7Z3S9</accession>
<evidence type="ECO:0000256" key="7">
    <source>
        <dbReference type="RuleBase" id="RU003346"/>
    </source>
</evidence>
<keyword evidence="5 9" id="KW-1133">Transmembrane helix</keyword>